<protein>
    <submittedName>
        <fullName evidence="1">Uncharacterized protein</fullName>
    </submittedName>
</protein>
<dbReference type="AlphaFoldDB" id="A0A6J5H5W0"/>
<organism evidence="1 2">
    <name type="scientific">Paraburkholderia fynbosensis</name>
    <dbReference type="NCBI Taxonomy" id="1200993"/>
    <lineage>
        <taxon>Bacteria</taxon>
        <taxon>Pseudomonadati</taxon>
        <taxon>Pseudomonadota</taxon>
        <taxon>Betaproteobacteria</taxon>
        <taxon>Burkholderiales</taxon>
        <taxon>Burkholderiaceae</taxon>
        <taxon>Paraburkholderia</taxon>
    </lineage>
</organism>
<sequence length="174" mass="18797">MLGIAEVHLDISGHGEAFVPGHLRSPIPCQRLIELLRQFGGVFDECIGDRLAILAGYPDQHNVTCLAFDERRNLAAAAAAQQITFPVAGYRTVFNASGAFADRYCVPNPAVIVRLLCVMARTAHGPGAPQVLQQLLLQGTTGLYEESAIDGLVRHVVVLVVWIHPPEPSGNLLR</sequence>
<evidence type="ECO:0000313" key="2">
    <source>
        <dbReference type="Proteomes" id="UP000494252"/>
    </source>
</evidence>
<dbReference type="EMBL" id="CADIKI010000074">
    <property type="protein sequence ID" value="CAB3810966.1"/>
    <property type="molecule type" value="Genomic_DNA"/>
</dbReference>
<accession>A0A6J5H5W0</accession>
<gene>
    <name evidence="1" type="ORF">LMG27177_07649</name>
</gene>
<keyword evidence="2" id="KW-1185">Reference proteome</keyword>
<name>A0A6J5H5W0_9BURK</name>
<reference evidence="1 2" key="1">
    <citation type="submission" date="2020-04" db="EMBL/GenBank/DDBJ databases">
        <authorList>
            <person name="De Canck E."/>
        </authorList>
    </citation>
    <scope>NUCLEOTIDE SEQUENCE [LARGE SCALE GENOMIC DNA]</scope>
    <source>
        <strain evidence="1 2">LMG 27177</strain>
    </source>
</reference>
<dbReference type="Proteomes" id="UP000494252">
    <property type="component" value="Unassembled WGS sequence"/>
</dbReference>
<evidence type="ECO:0000313" key="1">
    <source>
        <dbReference type="EMBL" id="CAB3810966.1"/>
    </source>
</evidence>
<proteinExistence type="predicted"/>